<dbReference type="STRING" id="301148.B4135_4081"/>
<feature type="region of interest" description="Disordered" evidence="1">
    <location>
        <begin position="1"/>
        <end position="26"/>
    </location>
</feature>
<dbReference type="AlphaFoldDB" id="A0A150L7Z3"/>
<evidence type="ECO:0000256" key="1">
    <source>
        <dbReference type="SAM" id="MobiDB-lite"/>
    </source>
</evidence>
<organism evidence="2 3">
    <name type="scientific">Caldibacillus debilis</name>
    <dbReference type="NCBI Taxonomy" id="301148"/>
    <lineage>
        <taxon>Bacteria</taxon>
        <taxon>Bacillati</taxon>
        <taxon>Bacillota</taxon>
        <taxon>Bacilli</taxon>
        <taxon>Bacillales</taxon>
        <taxon>Bacillaceae</taxon>
        <taxon>Caldibacillus</taxon>
    </lineage>
</organism>
<proteinExistence type="predicted"/>
<gene>
    <name evidence="2" type="ORF">B4135_4081</name>
</gene>
<sequence length="121" mass="13101">MEGCLTGLRPGPAGIPIKGRSRPDGLSADLSATLGIGWNGKQHHTMKGDSARLRFVSQPALDSRSTAGSAENYSSRKGEVLFRLTSISDGKIPSITEDFRRKRKDVPPAWAGIFLPQRPDK</sequence>
<dbReference type="EMBL" id="LQYT01000140">
    <property type="protein sequence ID" value="KYD08370.1"/>
    <property type="molecule type" value="Genomic_DNA"/>
</dbReference>
<evidence type="ECO:0000313" key="3">
    <source>
        <dbReference type="Proteomes" id="UP000075683"/>
    </source>
</evidence>
<name>A0A150L7Z3_9BACI</name>
<evidence type="ECO:0000313" key="2">
    <source>
        <dbReference type="EMBL" id="KYD08370.1"/>
    </source>
</evidence>
<comment type="caution">
    <text evidence="2">The sequence shown here is derived from an EMBL/GenBank/DDBJ whole genome shotgun (WGS) entry which is preliminary data.</text>
</comment>
<accession>A0A150L7Z3</accession>
<protein>
    <submittedName>
        <fullName evidence="2">Uncharacterized protein</fullName>
    </submittedName>
</protein>
<reference evidence="2 3" key="1">
    <citation type="submission" date="2016-01" db="EMBL/GenBank/DDBJ databases">
        <title>Draft Genome Sequences of Seven Thermophilic Sporeformers Isolated from Foods.</title>
        <authorList>
            <person name="Berendsen E.M."/>
            <person name="Wells-Bennik M.H."/>
            <person name="Krawcyk A.O."/>
            <person name="De Jong A."/>
            <person name="Holsappel S."/>
            <person name="Eijlander R.T."/>
            <person name="Kuipers O.P."/>
        </authorList>
    </citation>
    <scope>NUCLEOTIDE SEQUENCE [LARGE SCALE GENOMIC DNA]</scope>
    <source>
        <strain evidence="2 3">B4135</strain>
    </source>
</reference>
<dbReference type="Proteomes" id="UP000075683">
    <property type="component" value="Unassembled WGS sequence"/>
</dbReference>